<gene>
    <name evidence="2" type="ORF">HPB48_002848</name>
</gene>
<feature type="compositionally biased region" description="Low complexity" evidence="1">
    <location>
        <begin position="111"/>
        <end position="128"/>
    </location>
</feature>
<dbReference type="AlphaFoldDB" id="A0A9J6F6Q5"/>
<evidence type="ECO:0000256" key="1">
    <source>
        <dbReference type="SAM" id="MobiDB-lite"/>
    </source>
</evidence>
<feature type="compositionally biased region" description="Acidic residues" evidence="1">
    <location>
        <begin position="100"/>
        <end position="110"/>
    </location>
</feature>
<dbReference type="EMBL" id="JABSTR010000001">
    <property type="protein sequence ID" value="KAH9359982.1"/>
    <property type="molecule type" value="Genomic_DNA"/>
</dbReference>
<keyword evidence="3" id="KW-1185">Reference proteome</keyword>
<proteinExistence type="predicted"/>
<dbReference type="Proteomes" id="UP000821853">
    <property type="component" value="Chromosome 1"/>
</dbReference>
<reference evidence="2 3" key="1">
    <citation type="journal article" date="2020" name="Cell">
        <title>Large-Scale Comparative Analyses of Tick Genomes Elucidate Their Genetic Diversity and Vector Capacities.</title>
        <authorList>
            <consortium name="Tick Genome and Microbiome Consortium (TIGMIC)"/>
            <person name="Jia N."/>
            <person name="Wang J."/>
            <person name="Shi W."/>
            <person name="Du L."/>
            <person name="Sun Y."/>
            <person name="Zhan W."/>
            <person name="Jiang J.F."/>
            <person name="Wang Q."/>
            <person name="Zhang B."/>
            <person name="Ji P."/>
            <person name="Bell-Sakyi L."/>
            <person name="Cui X.M."/>
            <person name="Yuan T.T."/>
            <person name="Jiang B.G."/>
            <person name="Yang W.F."/>
            <person name="Lam T.T."/>
            <person name="Chang Q.C."/>
            <person name="Ding S.J."/>
            <person name="Wang X.J."/>
            <person name="Zhu J.G."/>
            <person name="Ruan X.D."/>
            <person name="Zhao L."/>
            <person name="Wei J.T."/>
            <person name="Ye R.Z."/>
            <person name="Que T.C."/>
            <person name="Du C.H."/>
            <person name="Zhou Y.H."/>
            <person name="Cheng J.X."/>
            <person name="Dai P.F."/>
            <person name="Guo W.B."/>
            <person name="Han X.H."/>
            <person name="Huang E.J."/>
            <person name="Li L.F."/>
            <person name="Wei W."/>
            <person name="Gao Y.C."/>
            <person name="Liu J.Z."/>
            <person name="Shao H.Z."/>
            <person name="Wang X."/>
            <person name="Wang C.C."/>
            <person name="Yang T.C."/>
            <person name="Huo Q.B."/>
            <person name="Li W."/>
            <person name="Chen H.Y."/>
            <person name="Chen S.E."/>
            <person name="Zhou L.G."/>
            <person name="Ni X.B."/>
            <person name="Tian J.H."/>
            <person name="Sheng Y."/>
            <person name="Liu T."/>
            <person name="Pan Y.S."/>
            <person name="Xia L.Y."/>
            <person name="Li J."/>
            <person name="Zhao F."/>
            <person name="Cao W.C."/>
        </authorList>
    </citation>
    <scope>NUCLEOTIDE SEQUENCE [LARGE SCALE GENOMIC DNA]</scope>
    <source>
        <strain evidence="2">HaeL-2018</strain>
    </source>
</reference>
<organism evidence="2 3">
    <name type="scientific">Haemaphysalis longicornis</name>
    <name type="common">Bush tick</name>
    <dbReference type="NCBI Taxonomy" id="44386"/>
    <lineage>
        <taxon>Eukaryota</taxon>
        <taxon>Metazoa</taxon>
        <taxon>Ecdysozoa</taxon>
        <taxon>Arthropoda</taxon>
        <taxon>Chelicerata</taxon>
        <taxon>Arachnida</taxon>
        <taxon>Acari</taxon>
        <taxon>Parasitiformes</taxon>
        <taxon>Ixodida</taxon>
        <taxon>Ixodoidea</taxon>
        <taxon>Ixodidae</taxon>
        <taxon>Haemaphysalinae</taxon>
        <taxon>Haemaphysalis</taxon>
    </lineage>
</organism>
<name>A0A9J6F6Q5_HAELO</name>
<feature type="compositionally biased region" description="Basic and acidic residues" evidence="1">
    <location>
        <begin position="74"/>
        <end position="83"/>
    </location>
</feature>
<evidence type="ECO:0000313" key="3">
    <source>
        <dbReference type="Proteomes" id="UP000821853"/>
    </source>
</evidence>
<protein>
    <submittedName>
        <fullName evidence="2">Uncharacterized protein</fullName>
    </submittedName>
</protein>
<accession>A0A9J6F6Q5</accession>
<dbReference type="VEuPathDB" id="VectorBase:HLOH_056229"/>
<comment type="caution">
    <text evidence="2">The sequence shown here is derived from an EMBL/GenBank/DDBJ whole genome shotgun (WGS) entry which is preliminary data.</text>
</comment>
<feature type="compositionally biased region" description="Basic residues" evidence="1">
    <location>
        <begin position="145"/>
        <end position="155"/>
    </location>
</feature>
<feature type="region of interest" description="Disordered" evidence="1">
    <location>
        <begin position="49"/>
        <end position="155"/>
    </location>
</feature>
<sequence>MAASCHADVDLFEARHQHSDFRYFVPHHPHPEQLEVFSYGVPLSDGCPTPVSSPATLPPGSPVNEPASSLTELRATRRSETTNHLHSMLPFRSPTRDDGGSDEFDSDAENGSEFYSESSKSSLFSKGASTKRKTSDKAPPTPVVLKKRRLAANAP</sequence>
<evidence type="ECO:0000313" key="2">
    <source>
        <dbReference type="EMBL" id="KAH9359982.1"/>
    </source>
</evidence>